<organism evidence="2 3">
    <name type="scientific">Candidatus Monoglobus merdigallinarum</name>
    <dbReference type="NCBI Taxonomy" id="2838698"/>
    <lineage>
        <taxon>Bacteria</taxon>
        <taxon>Bacillati</taxon>
        <taxon>Bacillota</taxon>
        <taxon>Clostridia</taxon>
        <taxon>Monoglobales</taxon>
        <taxon>Monoglobaceae</taxon>
        <taxon>Monoglobus</taxon>
    </lineage>
</organism>
<reference evidence="2" key="2">
    <citation type="submission" date="2021-04" db="EMBL/GenBank/DDBJ databases">
        <authorList>
            <person name="Gilroy R."/>
        </authorList>
    </citation>
    <scope>NUCLEOTIDE SEQUENCE</scope>
    <source>
        <strain evidence="2">5790</strain>
    </source>
</reference>
<dbReference type="EMBL" id="DXIJ01000069">
    <property type="protein sequence ID" value="HIV85865.1"/>
    <property type="molecule type" value="Genomic_DNA"/>
</dbReference>
<evidence type="ECO:0000256" key="1">
    <source>
        <dbReference type="SAM" id="MobiDB-lite"/>
    </source>
</evidence>
<feature type="region of interest" description="Disordered" evidence="1">
    <location>
        <begin position="258"/>
        <end position="284"/>
    </location>
</feature>
<gene>
    <name evidence="2" type="ORF">H9900_03540</name>
</gene>
<comment type="caution">
    <text evidence="2">The sequence shown here is derived from an EMBL/GenBank/DDBJ whole genome shotgun (WGS) entry which is preliminary data.</text>
</comment>
<sequence>MFLVISDGGAAAHALSNALDSCGAEYVYQFETLAGAGEFGHGSVIVGKITYRGLKRVINKNNVTAVIDTISVPQSETSLVVQAAADDLKIPVIKIIAPTVRFDALRSADVKADFSVNYSYKDIAAKINNTVGNAVFFAKPYNVRAIADLVFDQKELFVPIKSGASFDVDLALEFGIPILNVREFESFSGVSGIKRVLEEFDAKLMITDSEIDIYDKLSAAEMTGAEVVFTQNTGIEYELIFDNLDSFCEFLRSSELLNSGEPQDENAVSEENGGEEEPENQNNI</sequence>
<dbReference type="AlphaFoldDB" id="A0A9D1PQL2"/>
<feature type="compositionally biased region" description="Acidic residues" evidence="1">
    <location>
        <begin position="262"/>
        <end position="284"/>
    </location>
</feature>
<name>A0A9D1PQL2_9FIRM</name>
<dbReference type="Proteomes" id="UP000824162">
    <property type="component" value="Unassembled WGS sequence"/>
</dbReference>
<reference evidence="2" key="1">
    <citation type="journal article" date="2021" name="PeerJ">
        <title>Extensive microbial diversity within the chicken gut microbiome revealed by metagenomics and culture.</title>
        <authorList>
            <person name="Gilroy R."/>
            <person name="Ravi A."/>
            <person name="Getino M."/>
            <person name="Pursley I."/>
            <person name="Horton D.L."/>
            <person name="Alikhan N.F."/>
            <person name="Baker D."/>
            <person name="Gharbi K."/>
            <person name="Hall N."/>
            <person name="Watson M."/>
            <person name="Adriaenssens E.M."/>
            <person name="Foster-Nyarko E."/>
            <person name="Jarju S."/>
            <person name="Secka A."/>
            <person name="Antonio M."/>
            <person name="Oren A."/>
            <person name="Chaudhuri R.R."/>
            <person name="La Ragione R."/>
            <person name="Hildebrand F."/>
            <person name="Pallen M.J."/>
        </authorList>
    </citation>
    <scope>NUCLEOTIDE SEQUENCE</scope>
    <source>
        <strain evidence="2">5790</strain>
    </source>
</reference>
<evidence type="ECO:0000313" key="2">
    <source>
        <dbReference type="EMBL" id="HIV85865.1"/>
    </source>
</evidence>
<proteinExistence type="predicted"/>
<accession>A0A9D1PQL2</accession>
<evidence type="ECO:0000313" key="3">
    <source>
        <dbReference type="Proteomes" id="UP000824162"/>
    </source>
</evidence>
<protein>
    <submittedName>
        <fullName evidence="2">Uncharacterized protein</fullName>
    </submittedName>
</protein>